<sequence>MTCPERGGPGCITDGSPRSLIVSPACSRQVHISKMPDDAKKELPFYPVRNVFSLSLSVTFSFFGFSFLTGRTSRKYTAPCWHRCKRSPAHS</sequence>
<keyword evidence="3" id="KW-1185">Reference proteome</keyword>
<dbReference type="Proteomes" id="UP000002408">
    <property type="component" value="Chromosome"/>
</dbReference>
<evidence type="ECO:0000313" key="2">
    <source>
        <dbReference type="EMBL" id="ABS56024.1"/>
    </source>
</evidence>
<evidence type="ECO:0000313" key="3">
    <source>
        <dbReference type="Proteomes" id="UP000002408"/>
    </source>
</evidence>
<reference evidence="3" key="1">
    <citation type="journal article" date="2015" name="Microbiology">
        <title>Genome of Methanoregula boonei 6A8 reveals adaptations to oligotrophic peatland environments.</title>
        <authorList>
            <person name="Braeuer S."/>
            <person name="Cadillo-Quiroz H."/>
            <person name="Kyrpides N."/>
            <person name="Woyke T."/>
            <person name="Goodwin L."/>
            <person name="Detter C."/>
            <person name="Podell S."/>
            <person name="Yavitt J.B."/>
            <person name="Zinder S.H."/>
        </authorList>
    </citation>
    <scope>NUCLEOTIDE SEQUENCE [LARGE SCALE GENOMIC DNA]</scope>
    <source>
        <strain evidence="3">DSM 21154 / JCM 14090 / 6A8</strain>
    </source>
</reference>
<dbReference type="AlphaFoldDB" id="A7I8G3"/>
<dbReference type="EMBL" id="CP000780">
    <property type="protein sequence ID" value="ABS56024.1"/>
    <property type="molecule type" value="Genomic_DNA"/>
</dbReference>
<protein>
    <submittedName>
        <fullName evidence="2">Uncharacterized protein</fullName>
    </submittedName>
</protein>
<keyword evidence="1" id="KW-0472">Membrane</keyword>
<keyword evidence="1" id="KW-0812">Transmembrane</keyword>
<organism evidence="2 3">
    <name type="scientific">Methanoregula boonei (strain DSM 21154 / JCM 14090 / 6A8)</name>
    <dbReference type="NCBI Taxonomy" id="456442"/>
    <lineage>
        <taxon>Archaea</taxon>
        <taxon>Methanobacteriati</taxon>
        <taxon>Methanobacteriota</taxon>
        <taxon>Stenosarchaea group</taxon>
        <taxon>Methanomicrobia</taxon>
        <taxon>Methanomicrobiales</taxon>
        <taxon>Methanoregulaceae</taxon>
        <taxon>Methanoregula</taxon>
    </lineage>
</organism>
<accession>A7I8G3</accession>
<dbReference type="HOGENOM" id="CLU_2420000_0_0_2"/>
<feature type="transmembrane region" description="Helical" evidence="1">
    <location>
        <begin position="51"/>
        <end position="68"/>
    </location>
</feature>
<keyword evidence="1" id="KW-1133">Transmembrane helix</keyword>
<proteinExistence type="predicted"/>
<gene>
    <name evidence="2" type="ordered locus">Mboo_1506</name>
</gene>
<dbReference type="KEGG" id="mbn:Mboo_1506"/>
<evidence type="ECO:0000256" key="1">
    <source>
        <dbReference type="SAM" id="Phobius"/>
    </source>
</evidence>
<name>A7I8G3_METB6</name>